<protein>
    <recommendedName>
        <fullName evidence="4">TPM domain-containing protein</fullName>
    </recommendedName>
</protein>
<evidence type="ECO:0000259" key="4">
    <source>
        <dbReference type="Pfam" id="PF04536"/>
    </source>
</evidence>
<evidence type="ECO:0000256" key="1">
    <source>
        <dbReference type="SAM" id="Coils"/>
    </source>
</evidence>
<keyword evidence="2" id="KW-0472">Membrane</keyword>
<organism evidence="5">
    <name type="scientific">Schaalia odontolytica</name>
    <dbReference type="NCBI Taxonomy" id="1660"/>
    <lineage>
        <taxon>Bacteria</taxon>
        <taxon>Bacillati</taxon>
        <taxon>Actinomycetota</taxon>
        <taxon>Actinomycetes</taxon>
        <taxon>Actinomycetales</taxon>
        <taxon>Actinomycetaceae</taxon>
        <taxon>Schaalia</taxon>
    </lineage>
</organism>
<feature type="domain" description="TPM" evidence="4">
    <location>
        <begin position="34"/>
        <end position="109"/>
    </location>
</feature>
<dbReference type="InterPro" id="IPR007621">
    <property type="entry name" value="TPM_dom"/>
</dbReference>
<feature type="coiled-coil region" evidence="1">
    <location>
        <begin position="337"/>
        <end position="364"/>
    </location>
</feature>
<feature type="signal peptide" evidence="3">
    <location>
        <begin position="1"/>
        <end position="23"/>
    </location>
</feature>
<feature type="transmembrane region" description="Helical" evidence="2">
    <location>
        <begin position="186"/>
        <end position="210"/>
    </location>
</feature>
<dbReference type="Gene3D" id="3.10.310.50">
    <property type="match status" value="1"/>
</dbReference>
<proteinExistence type="predicted"/>
<dbReference type="AlphaFoldDB" id="A0A6N2R631"/>
<feature type="chain" id="PRO_5026933545" description="TPM domain-containing protein" evidence="3">
    <location>
        <begin position="24"/>
        <end position="679"/>
    </location>
</feature>
<evidence type="ECO:0000256" key="3">
    <source>
        <dbReference type="SAM" id="SignalP"/>
    </source>
</evidence>
<evidence type="ECO:0000313" key="5">
    <source>
        <dbReference type="EMBL" id="VYS76216.1"/>
    </source>
</evidence>
<keyword evidence="3" id="KW-0732">Signal</keyword>
<dbReference type="Pfam" id="PF04536">
    <property type="entry name" value="TPM_phosphatase"/>
    <property type="match status" value="1"/>
</dbReference>
<keyword evidence="2" id="KW-1133">Transmembrane helix</keyword>
<reference evidence="5" key="1">
    <citation type="submission" date="2019-11" db="EMBL/GenBank/DDBJ databases">
        <authorList>
            <person name="Feng L."/>
        </authorList>
    </citation>
    <scope>NUCLEOTIDE SEQUENCE</scope>
    <source>
        <strain evidence="5">AodontolyticusLFYP35</strain>
    </source>
</reference>
<dbReference type="EMBL" id="CACRSM010000002">
    <property type="protein sequence ID" value="VYS76216.1"/>
    <property type="molecule type" value="Genomic_DNA"/>
</dbReference>
<accession>A0A6N2R631</accession>
<name>A0A6N2R631_9ACTO</name>
<keyword evidence="1" id="KW-0175">Coiled coil</keyword>
<keyword evidence="2" id="KW-0812">Transmembrane</keyword>
<evidence type="ECO:0000256" key="2">
    <source>
        <dbReference type="SAM" id="Phobius"/>
    </source>
</evidence>
<gene>
    <name evidence="5" type="ORF">AOLFYP35_00186</name>
</gene>
<sequence length="679" mass="71392">MAFLAALATVLVATCLPAGIARADSPVTVTTNLTDTASFLSENSVQSINRELRALQRKGLDTYIVVVPDFSGTAPLEWCNTVGTQSGLSSSSLVLVIATQERQTATCGNSNQKGIDDATVVSAFSGLREVLSKADPLDESTLATGLNLFVTELEVGLTTKSITASPTATKSAATTSHSSKRNSNSLAIAIGALAPFLLLPVIILVFLFIIMRSQRKTHKNVVRNQAQEHVQQTLDLARLLLDADDIVRSSDDEIQFARAQFGPESVKSYSAALETARALVNKGFTMQRENEDGSHPRSPYEFQEFVGKLNVAMNQLVAEKNAFTQRRNQVANVGQQARELLEMIAQTRTQVDQAEKDLQTLQLAYSPEAVASLKERPNQARALLDQAESSANEALANESNGQNALQILEVARRALALARHQLEAITQAPDQLSRSSELLTAAIGSITSDISDVTRLHADPIAFQQLVASAQEAINAGNAAQNGKGDPLVALESLRVAEAALDEALAPLRSAEERSQRAESGIDALLAQADSDVARASQHVTSHGTLVGFDARSNLSFAQSSLQSAHSYHDQGNDETAAGQARNAITYAQAAINAPLIAPQRSTTGDSIVNGIGLGSMLVWSVLNGMLNGGSSRRHDWGGGGSSWGGSSGGNFGGGGFSGGGFGGGGFGGSNGSGHTGSF</sequence>